<dbReference type="PANTHER" id="PTHR22950:SF702">
    <property type="entry name" value="AMINO ACID TRANSPORTER PROTEIN"/>
    <property type="match status" value="1"/>
</dbReference>
<dbReference type="InterPro" id="IPR013057">
    <property type="entry name" value="AA_transpt_TM"/>
</dbReference>
<proteinExistence type="predicted"/>
<sequence>MAAAAASRVAGGSCSAEAGPTEPLCHESEKVKASGWLARTLRPMGEGSLRGSVLTLMSASIGPGSLLLPYMFRLLGVPMGVACIAFGTYCGAQSLRLIMTVAHLTRCDSYSAGVACLLGPLAGNVLSAVLSVTMVLATGTHLKFLAGLLPCLLPDASTARFTAIALVFPLCAVRDVGALRYAAMVGPVFLVYVTVLLVVRAALPGAAGADAATALSPAGAAAGPSSWEALSELPRAWSIVLNALTCHHVAVPVFRQLHRARAQRVNKMILRSVTFMSSMYTLIGLAGFASQGADTPENILLAFPATDSAAALGQALVGCILMVSIPLCVASLRVQVQHLFPPELARSPTGHAAITVLLLLLPTGIGAFFPNVTSMLGVACGFGMAFYIFVVPSVCVVALRWRPGAHPPGGAPPCGPGGGGPLQETSCCPPPSRRPCWAAAW</sequence>
<dbReference type="Proteomes" id="UP001189429">
    <property type="component" value="Unassembled WGS sequence"/>
</dbReference>
<feature type="transmembrane region" description="Helical" evidence="5">
    <location>
        <begin position="110"/>
        <end position="137"/>
    </location>
</feature>
<evidence type="ECO:0000256" key="5">
    <source>
        <dbReference type="SAM" id="Phobius"/>
    </source>
</evidence>
<evidence type="ECO:0000256" key="4">
    <source>
        <dbReference type="ARBA" id="ARBA00023136"/>
    </source>
</evidence>
<keyword evidence="4 5" id="KW-0472">Membrane</keyword>
<evidence type="ECO:0000313" key="7">
    <source>
        <dbReference type="EMBL" id="CAK0833041.1"/>
    </source>
</evidence>
<name>A0ABN9SMI3_9DINO</name>
<dbReference type="Pfam" id="PF01490">
    <property type="entry name" value="Aa_trans"/>
    <property type="match status" value="1"/>
</dbReference>
<evidence type="ECO:0000256" key="1">
    <source>
        <dbReference type="ARBA" id="ARBA00004141"/>
    </source>
</evidence>
<feature type="transmembrane region" description="Helical" evidence="5">
    <location>
        <begin position="269"/>
        <end position="289"/>
    </location>
</feature>
<accession>A0ABN9SMI3</accession>
<comment type="subcellular location">
    <subcellularLocation>
        <location evidence="1">Membrane</location>
        <topology evidence="1">Multi-pass membrane protein</topology>
    </subcellularLocation>
</comment>
<feature type="transmembrane region" description="Helical" evidence="5">
    <location>
        <begin position="352"/>
        <end position="369"/>
    </location>
</feature>
<protein>
    <recommendedName>
        <fullName evidence="6">Amino acid transporter transmembrane domain-containing protein</fullName>
    </recommendedName>
</protein>
<feature type="transmembrane region" description="Helical" evidence="5">
    <location>
        <begin position="309"/>
        <end position="332"/>
    </location>
</feature>
<feature type="transmembrane region" description="Helical" evidence="5">
    <location>
        <begin position="375"/>
        <end position="399"/>
    </location>
</feature>
<comment type="caution">
    <text evidence="7">The sequence shown here is derived from an EMBL/GenBank/DDBJ whole genome shotgun (WGS) entry which is preliminary data.</text>
</comment>
<feature type="domain" description="Amino acid transporter transmembrane" evidence="6">
    <location>
        <begin position="47"/>
        <end position="402"/>
    </location>
</feature>
<dbReference type="PANTHER" id="PTHR22950">
    <property type="entry name" value="AMINO ACID TRANSPORTER"/>
    <property type="match status" value="1"/>
</dbReference>
<evidence type="ECO:0000256" key="2">
    <source>
        <dbReference type="ARBA" id="ARBA00022692"/>
    </source>
</evidence>
<evidence type="ECO:0000256" key="3">
    <source>
        <dbReference type="ARBA" id="ARBA00022989"/>
    </source>
</evidence>
<keyword evidence="2 5" id="KW-0812">Transmembrane</keyword>
<evidence type="ECO:0000259" key="6">
    <source>
        <dbReference type="Pfam" id="PF01490"/>
    </source>
</evidence>
<feature type="transmembrane region" description="Helical" evidence="5">
    <location>
        <begin position="77"/>
        <end position="98"/>
    </location>
</feature>
<gene>
    <name evidence="7" type="ORF">PCOR1329_LOCUS30871</name>
</gene>
<dbReference type="EMBL" id="CAUYUJ010012002">
    <property type="protein sequence ID" value="CAK0833041.1"/>
    <property type="molecule type" value="Genomic_DNA"/>
</dbReference>
<keyword evidence="3 5" id="KW-1133">Transmembrane helix</keyword>
<reference evidence="7" key="1">
    <citation type="submission" date="2023-10" db="EMBL/GenBank/DDBJ databases">
        <authorList>
            <person name="Chen Y."/>
            <person name="Shah S."/>
            <person name="Dougan E. K."/>
            <person name="Thang M."/>
            <person name="Chan C."/>
        </authorList>
    </citation>
    <scope>NUCLEOTIDE SEQUENCE [LARGE SCALE GENOMIC DNA]</scope>
</reference>
<keyword evidence="8" id="KW-1185">Reference proteome</keyword>
<evidence type="ECO:0000313" key="8">
    <source>
        <dbReference type="Proteomes" id="UP001189429"/>
    </source>
</evidence>
<feature type="transmembrane region" description="Helical" evidence="5">
    <location>
        <begin position="181"/>
        <end position="203"/>
    </location>
</feature>
<organism evidence="7 8">
    <name type="scientific">Prorocentrum cordatum</name>
    <dbReference type="NCBI Taxonomy" id="2364126"/>
    <lineage>
        <taxon>Eukaryota</taxon>
        <taxon>Sar</taxon>
        <taxon>Alveolata</taxon>
        <taxon>Dinophyceae</taxon>
        <taxon>Prorocentrales</taxon>
        <taxon>Prorocentraceae</taxon>
        <taxon>Prorocentrum</taxon>
    </lineage>
</organism>